<keyword evidence="2" id="KW-1185">Reference proteome</keyword>
<name>A0A2N9JC97_9ACTN</name>
<proteinExistence type="predicted"/>
<gene>
    <name evidence="1" type="ORF">MPLG2_0079</name>
</gene>
<evidence type="ECO:0000313" key="2">
    <source>
        <dbReference type="Proteomes" id="UP000238164"/>
    </source>
</evidence>
<dbReference type="KEGG" id="mgg:MPLG2_0079"/>
<evidence type="ECO:0000313" key="1">
    <source>
        <dbReference type="EMBL" id="SPD85115.1"/>
    </source>
</evidence>
<organism evidence="1 2">
    <name type="scientific">Micropruina glycogenica</name>
    <dbReference type="NCBI Taxonomy" id="75385"/>
    <lineage>
        <taxon>Bacteria</taxon>
        <taxon>Bacillati</taxon>
        <taxon>Actinomycetota</taxon>
        <taxon>Actinomycetes</taxon>
        <taxon>Propionibacteriales</taxon>
        <taxon>Nocardioidaceae</taxon>
        <taxon>Micropruina</taxon>
    </lineage>
</organism>
<protein>
    <submittedName>
        <fullName evidence="1">Uncharacterized protein</fullName>
    </submittedName>
</protein>
<dbReference type="Proteomes" id="UP000238164">
    <property type="component" value="Chromosome 1"/>
</dbReference>
<reference evidence="1 2" key="1">
    <citation type="submission" date="2018-02" db="EMBL/GenBank/DDBJ databases">
        <authorList>
            <person name="Cohen D.B."/>
            <person name="Kent A.D."/>
        </authorList>
    </citation>
    <scope>NUCLEOTIDE SEQUENCE [LARGE SCALE GENOMIC DNA]</scope>
    <source>
        <strain evidence="1">1</strain>
    </source>
</reference>
<dbReference type="AlphaFoldDB" id="A0A2N9JC97"/>
<sequence>MSAKVFSAADECNVRKPITNSKVALYV</sequence>
<dbReference type="EMBL" id="LT985188">
    <property type="protein sequence ID" value="SPD85115.1"/>
    <property type="molecule type" value="Genomic_DNA"/>
</dbReference>
<accession>A0A2N9JC97</accession>